<name>A0A1H3NZN8_9BACT</name>
<organism evidence="1 2">
    <name type="scientific">Hymenobacter psychrophilus</name>
    <dbReference type="NCBI Taxonomy" id="651662"/>
    <lineage>
        <taxon>Bacteria</taxon>
        <taxon>Pseudomonadati</taxon>
        <taxon>Bacteroidota</taxon>
        <taxon>Cytophagia</taxon>
        <taxon>Cytophagales</taxon>
        <taxon>Hymenobacteraceae</taxon>
        <taxon>Hymenobacter</taxon>
    </lineage>
</organism>
<keyword evidence="2" id="KW-1185">Reference proteome</keyword>
<dbReference type="OrthoDB" id="3240019at2"/>
<accession>A0A1H3NZN8</accession>
<proteinExistence type="predicted"/>
<evidence type="ECO:0000313" key="1">
    <source>
        <dbReference type="EMBL" id="SDY94231.1"/>
    </source>
</evidence>
<protein>
    <submittedName>
        <fullName evidence="1">Uncharacterized protein</fullName>
    </submittedName>
</protein>
<sequence>MPGKSRFSIAEARIRAFFKQSPTKVFTKVDLVGVLEEYRSTWNLALATNDKKFTDLLVKREILRKVQIDFDGYVPSKDLYVSDDAPVYQIAAASVHKSYLSHYSAVWLNGLTTQVPKIIFVTFEQSKKHNIYRELEQDAIDRAFSRPQRRSGSIADYSDYAFVALNGSFTNRSGVTTINNVPVTNIERTLIDITVRPNYAGGVHAVLDAYKNAMNRISINKLIATLDNINFIYPYFQAVGFYLEKAGYKGKKIDELKARKKVFNFYLTYEIEVKDYSPEWMLYFPKGL</sequence>
<dbReference type="AlphaFoldDB" id="A0A1H3NZN8"/>
<dbReference type="RefSeq" id="WP_139255343.1">
    <property type="nucleotide sequence ID" value="NZ_FNOV01000020.1"/>
</dbReference>
<gene>
    <name evidence="1" type="ORF">SAMN04488069_12020</name>
</gene>
<dbReference type="EMBL" id="FNOV01000020">
    <property type="protein sequence ID" value="SDY94231.1"/>
    <property type="molecule type" value="Genomic_DNA"/>
</dbReference>
<evidence type="ECO:0000313" key="2">
    <source>
        <dbReference type="Proteomes" id="UP000199249"/>
    </source>
</evidence>
<reference evidence="2" key="1">
    <citation type="submission" date="2016-10" db="EMBL/GenBank/DDBJ databases">
        <authorList>
            <person name="Varghese N."/>
            <person name="Submissions S."/>
        </authorList>
    </citation>
    <scope>NUCLEOTIDE SEQUENCE [LARGE SCALE GENOMIC DNA]</scope>
    <source>
        <strain evidence="2">CGMCC 1.8975</strain>
    </source>
</reference>
<dbReference type="Proteomes" id="UP000199249">
    <property type="component" value="Unassembled WGS sequence"/>
</dbReference>